<dbReference type="KEGG" id="paur:FGL86_02095"/>
<dbReference type="SUPFAM" id="SSF53850">
    <property type="entry name" value="Periplasmic binding protein-like II"/>
    <property type="match status" value="1"/>
</dbReference>
<comment type="similarity">
    <text evidence="5">Belongs to the bacterial solute-binding protein PotD/PotF family.</text>
</comment>
<evidence type="ECO:0000256" key="3">
    <source>
        <dbReference type="ARBA" id="ARBA00022729"/>
    </source>
</evidence>
<dbReference type="PROSITE" id="PS51257">
    <property type="entry name" value="PROKAR_LIPOPROTEIN"/>
    <property type="match status" value="1"/>
</dbReference>
<sequence length="359" mass="39834">MLGSRFGTGFISSLVGGCLLLAGLPVLAAAEKLYLFNWTEYMDPEVVNAFEQEYDVEVIQNYFTSNAEMFSKLAAGGDAQYDVVVPTDYFVPRLIQAGLIQALDPEIVDNRDNLMDAFRQPDYDPEERFSVPYLWGVTGIVYDTTTFEDPAHSWSLLFDPEINPDQPFALLGGDPQVSLGMACAYQGNGFDCVGQEPWVEAAKLMRKTLDRGNFTGFVDSTAAIDQIARGVTKVAVTYSGDLDYRKADSPETYGNLAFFIPEEGSQLGVDTLVIPARAPHPTLANQFIEFMLRPENAAKAANYAFYRTPNEAALELVEPSLKESSRLESSQRDVLVTTPLIEGDQLQLLQQLWNEVRSR</sequence>
<gene>
    <name evidence="7" type="ORF">FGL86_02095</name>
</gene>
<dbReference type="Pfam" id="PF13416">
    <property type="entry name" value="SBP_bac_8"/>
    <property type="match status" value="1"/>
</dbReference>
<feature type="binding site" evidence="6">
    <location>
        <position position="89"/>
    </location>
    <ligand>
        <name>spermidine</name>
        <dbReference type="ChEBI" id="CHEBI:57834"/>
    </ligand>
</feature>
<evidence type="ECO:0000256" key="2">
    <source>
        <dbReference type="ARBA" id="ARBA00022448"/>
    </source>
</evidence>
<feature type="binding site" evidence="6">
    <location>
        <position position="40"/>
    </location>
    <ligand>
        <name>spermidine</name>
        <dbReference type="ChEBI" id="CHEBI:57834"/>
    </ligand>
</feature>
<dbReference type="AlphaFoldDB" id="A0A5B8STF4"/>
<dbReference type="PRINTS" id="PR00909">
    <property type="entry name" value="SPERMDNBNDNG"/>
</dbReference>
<protein>
    <recommendedName>
        <fullName evidence="5">Putrescine-binding periplasmic protein</fullName>
    </recommendedName>
</protein>
<evidence type="ECO:0000256" key="4">
    <source>
        <dbReference type="ARBA" id="ARBA00022764"/>
    </source>
</evidence>
<dbReference type="EMBL" id="CP042382">
    <property type="protein sequence ID" value="QEA37978.1"/>
    <property type="molecule type" value="Genomic_DNA"/>
</dbReference>
<dbReference type="RefSeq" id="WP_147183050.1">
    <property type="nucleotide sequence ID" value="NZ_CP042382.1"/>
</dbReference>
<dbReference type="GO" id="GO:0015846">
    <property type="term" value="P:polyamine transport"/>
    <property type="evidence" value="ECO:0007669"/>
    <property type="project" value="InterPro"/>
</dbReference>
<keyword evidence="2 5" id="KW-0813">Transport</keyword>
<keyword evidence="4 5" id="KW-0574">Periplasm</keyword>
<dbReference type="Gene3D" id="3.40.190.10">
    <property type="entry name" value="Periplasmic binding protein-like II"/>
    <property type="match status" value="2"/>
</dbReference>
<comment type="subcellular location">
    <subcellularLocation>
        <location evidence="1 5">Periplasm</location>
    </subcellularLocation>
</comment>
<evidence type="ECO:0000313" key="7">
    <source>
        <dbReference type="EMBL" id="QEA37978.1"/>
    </source>
</evidence>
<evidence type="ECO:0000313" key="8">
    <source>
        <dbReference type="Proteomes" id="UP000321272"/>
    </source>
</evidence>
<dbReference type="CDD" id="cd13590">
    <property type="entry name" value="PBP2_PotD_PotF_like"/>
    <property type="match status" value="1"/>
</dbReference>
<reference evidence="7 8" key="1">
    <citation type="submission" date="2019-06" db="EMBL/GenBank/DDBJ databases">
        <title>Genome analyses of bacteria isolated from kimchi.</title>
        <authorList>
            <person name="Lee S."/>
            <person name="Ahn S."/>
            <person name="Roh S."/>
        </authorList>
    </citation>
    <scope>NUCLEOTIDE SEQUENCE [LARGE SCALE GENOMIC DNA]</scope>
    <source>
        <strain evidence="7 8">CBA4606</strain>
    </source>
</reference>
<evidence type="ECO:0000256" key="5">
    <source>
        <dbReference type="PIRNR" id="PIRNR019574"/>
    </source>
</evidence>
<keyword evidence="8" id="KW-1185">Reference proteome</keyword>
<name>A0A5B8STF4_9GAMM</name>
<evidence type="ECO:0000256" key="6">
    <source>
        <dbReference type="PIRSR" id="PIRSR019574-1"/>
    </source>
</evidence>
<dbReference type="OrthoDB" id="9769319at2"/>
<evidence type="ECO:0000256" key="1">
    <source>
        <dbReference type="ARBA" id="ARBA00004418"/>
    </source>
</evidence>
<keyword evidence="3" id="KW-0732">Signal</keyword>
<dbReference type="PIRSF" id="PIRSF019574">
    <property type="entry name" value="Periplasmic_polyamine_BP"/>
    <property type="match status" value="1"/>
</dbReference>
<dbReference type="InterPro" id="IPR006059">
    <property type="entry name" value="SBP"/>
</dbReference>
<dbReference type="PANTHER" id="PTHR30222:SF17">
    <property type="entry name" value="SPERMIDINE_PUTRESCINE-BINDING PERIPLASMIC PROTEIN"/>
    <property type="match status" value="1"/>
</dbReference>
<dbReference type="GO" id="GO:0019808">
    <property type="term" value="F:polyamine binding"/>
    <property type="evidence" value="ECO:0007669"/>
    <property type="project" value="InterPro"/>
</dbReference>
<dbReference type="GO" id="GO:0042597">
    <property type="term" value="C:periplasmic space"/>
    <property type="evidence" value="ECO:0007669"/>
    <property type="project" value="UniProtKB-SubCell"/>
</dbReference>
<accession>A0A5B8STF4</accession>
<proteinExistence type="inferred from homology"/>
<dbReference type="InterPro" id="IPR001188">
    <property type="entry name" value="Sperm_putr-bd"/>
</dbReference>
<dbReference type="Proteomes" id="UP000321272">
    <property type="component" value="Chromosome"/>
</dbReference>
<dbReference type="PANTHER" id="PTHR30222">
    <property type="entry name" value="SPERMIDINE/PUTRESCINE-BINDING PERIPLASMIC PROTEIN"/>
    <property type="match status" value="1"/>
</dbReference>
<comment type="function">
    <text evidence="5">Required for the activity of the bacterial periplasmic transport system of putrescine.</text>
</comment>
<organism evidence="7 8">
    <name type="scientific">Pistricoccus aurantiacus</name>
    <dbReference type="NCBI Taxonomy" id="1883414"/>
    <lineage>
        <taxon>Bacteria</taxon>
        <taxon>Pseudomonadati</taxon>
        <taxon>Pseudomonadota</taxon>
        <taxon>Gammaproteobacteria</taxon>
        <taxon>Oceanospirillales</taxon>
        <taxon>Halomonadaceae</taxon>
        <taxon>Pistricoccus</taxon>
    </lineage>
</organism>